<gene>
    <name evidence="2" type="ORF">SAMN05192539_1002356</name>
</gene>
<reference evidence="3" key="1">
    <citation type="submission" date="2016-10" db="EMBL/GenBank/DDBJ databases">
        <authorList>
            <person name="Varghese N."/>
            <person name="Submissions S."/>
        </authorList>
    </citation>
    <scope>NUCLEOTIDE SEQUENCE [LARGE SCALE GENOMIC DNA]</scope>
    <source>
        <strain evidence="3">LMG 26031</strain>
    </source>
</reference>
<evidence type="ECO:0000313" key="2">
    <source>
        <dbReference type="EMBL" id="SEI56742.1"/>
    </source>
</evidence>
<dbReference type="AlphaFoldDB" id="A0A1H6RZZ2"/>
<evidence type="ECO:0000313" key="3">
    <source>
        <dbReference type="Proteomes" id="UP000198866"/>
    </source>
</evidence>
<keyword evidence="1" id="KW-1133">Transmembrane helix</keyword>
<organism evidence="2 3">
    <name type="scientific">Paraburkholderia diazotrophica</name>
    <dbReference type="NCBI Taxonomy" id="667676"/>
    <lineage>
        <taxon>Bacteria</taxon>
        <taxon>Pseudomonadati</taxon>
        <taxon>Pseudomonadota</taxon>
        <taxon>Betaproteobacteria</taxon>
        <taxon>Burkholderiales</taxon>
        <taxon>Burkholderiaceae</taxon>
        <taxon>Paraburkholderia</taxon>
    </lineage>
</organism>
<proteinExistence type="predicted"/>
<evidence type="ECO:0008006" key="4">
    <source>
        <dbReference type="Google" id="ProtNLM"/>
    </source>
</evidence>
<keyword evidence="3" id="KW-1185">Reference proteome</keyword>
<feature type="transmembrane region" description="Helical" evidence="1">
    <location>
        <begin position="30"/>
        <end position="54"/>
    </location>
</feature>
<name>A0A1H6RZZ2_9BURK</name>
<evidence type="ECO:0000256" key="1">
    <source>
        <dbReference type="SAM" id="Phobius"/>
    </source>
</evidence>
<dbReference type="Proteomes" id="UP000198866">
    <property type="component" value="Unassembled WGS sequence"/>
</dbReference>
<dbReference type="RefSeq" id="WP_090863461.1">
    <property type="nucleotide sequence ID" value="NZ_FNYE01000002.1"/>
</dbReference>
<accession>A0A1H6RZZ2</accession>
<keyword evidence="1" id="KW-0812">Transmembrane</keyword>
<dbReference type="EMBL" id="FNYE01000002">
    <property type="protein sequence ID" value="SEI56742.1"/>
    <property type="molecule type" value="Genomic_DNA"/>
</dbReference>
<protein>
    <recommendedName>
        <fullName evidence="4">Cytochrome c oxidase subunit IIa family protein</fullName>
    </recommendedName>
</protein>
<dbReference type="STRING" id="667676.SAMN05192539_1002356"/>
<keyword evidence="1" id="KW-0472">Membrane</keyword>
<sequence>MDPNDHSGDHYANASDDEVERIVAQGPNGAIAVAGVAAVVVLAIWIGFYFLVFLPRGVIH</sequence>